<proteinExistence type="predicted"/>
<keyword evidence="2" id="KW-1185">Reference proteome</keyword>
<comment type="caution">
    <text evidence="1">The sequence shown here is derived from an EMBL/GenBank/DDBJ whole genome shotgun (WGS) entry which is preliminary data.</text>
</comment>
<evidence type="ECO:0000313" key="1">
    <source>
        <dbReference type="EMBL" id="KAA1259959.1"/>
    </source>
</evidence>
<protein>
    <submittedName>
        <fullName evidence="1">Uncharacterized protein</fullName>
    </submittedName>
</protein>
<dbReference type="Proteomes" id="UP000322699">
    <property type="component" value="Unassembled WGS sequence"/>
</dbReference>
<evidence type="ECO:0000313" key="2">
    <source>
        <dbReference type="Proteomes" id="UP000322699"/>
    </source>
</evidence>
<dbReference type="EMBL" id="VRLW01000001">
    <property type="protein sequence ID" value="KAA1259959.1"/>
    <property type="molecule type" value="Genomic_DNA"/>
</dbReference>
<name>A0A5B1CJS1_9BACT</name>
<reference evidence="1 2" key="1">
    <citation type="submission" date="2019-08" db="EMBL/GenBank/DDBJ databases">
        <title>Deep-cultivation of Planctomycetes and their phenomic and genomic characterization uncovers novel biology.</title>
        <authorList>
            <person name="Wiegand S."/>
            <person name="Jogler M."/>
            <person name="Boedeker C."/>
            <person name="Pinto D."/>
            <person name="Vollmers J."/>
            <person name="Rivas-Marin E."/>
            <person name="Kohn T."/>
            <person name="Peeters S.H."/>
            <person name="Heuer A."/>
            <person name="Rast P."/>
            <person name="Oberbeckmann S."/>
            <person name="Bunk B."/>
            <person name="Jeske O."/>
            <person name="Meyerdierks A."/>
            <person name="Storesund J.E."/>
            <person name="Kallscheuer N."/>
            <person name="Luecker S."/>
            <person name="Lage O.M."/>
            <person name="Pohl T."/>
            <person name="Merkel B.J."/>
            <person name="Hornburger P."/>
            <person name="Mueller R.-W."/>
            <person name="Bruemmer F."/>
            <person name="Labrenz M."/>
            <person name="Spormann A.M."/>
            <person name="Op Den Camp H."/>
            <person name="Overmann J."/>
            <person name="Amann R."/>
            <person name="Jetten M.S.M."/>
            <person name="Mascher T."/>
            <person name="Medema M.H."/>
            <person name="Devos D.P."/>
            <person name="Kaster A.-K."/>
            <person name="Ovreas L."/>
            <person name="Rohde M."/>
            <person name="Galperin M.Y."/>
            <person name="Jogler C."/>
        </authorList>
    </citation>
    <scope>NUCLEOTIDE SEQUENCE [LARGE SCALE GENOMIC DNA]</scope>
    <source>
        <strain evidence="1 2">LF1</strain>
    </source>
</reference>
<accession>A0A5B1CJS1</accession>
<sequence length="126" mass="13924">MDPICHGVADVVLGSRFLGQTINIPLPRRLLLGAATWYTRLTTRLSVTDTHNGFRALSAAAAGVIRIRQPRMAHASEILEEIARHGLAWQEQPVTIRYTEETLAKGQTGWDAARIAGQLLLGRMLR</sequence>
<dbReference type="AlphaFoldDB" id="A0A5B1CJS1"/>
<organism evidence="1 2">
    <name type="scientific">Rubripirellula obstinata</name>
    <dbReference type="NCBI Taxonomy" id="406547"/>
    <lineage>
        <taxon>Bacteria</taxon>
        <taxon>Pseudomonadati</taxon>
        <taxon>Planctomycetota</taxon>
        <taxon>Planctomycetia</taxon>
        <taxon>Pirellulales</taxon>
        <taxon>Pirellulaceae</taxon>
        <taxon>Rubripirellula</taxon>
    </lineage>
</organism>
<gene>
    <name evidence="1" type="ORF">LF1_24970</name>
</gene>